<sequence>MRLEPQYPPTSTSNMNVGDDLNFYIFPELLGDLLDNRSDSADVFLGIGSLLTKKRFKKLEDVKQIVIFSSGAWDSNWPTLTDNCNVLGVRGYRTAEKLGLPQSKAIGDGAYLLSSFEYPKAKCKGKIGFIPHQSSERYVDWKNICAEVGLTFITPKQPANDFFIQLQECEYVVTEAMHGAIIADALRIPWVPVSFAPDFCAEKWYDFAEYMDLSISIKKLTFINEKDIPISKSIENLFRKISANLFNLSDKKKNAPLTFFKSGPDKRATLCLELKHCVTTYLSSDEKLRETVKKQQEILEQFIKDKKQ</sequence>
<dbReference type="Proteomes" id="UP000240989">
    <property type="component" value="Unassembled WGS sequence"/>
</dbReference>
<comment type="caution">
    <text evidence="2">The sequence shown here is derived from an EMBL/GenBank/DDBJ whole genome shotgun (WGS) entry which is preliminary data.</text>
</comment>
<feature type="domain" description="Polysaccharide pyruvyl transferase" evidence="1">
    <location>
        <begin position="82"/>
        <end position="194"/>
    </location>
</feature>
<accession>A0ABX5GZF3</accession>
<proteinExistence type="predicted"/>
<dbReference type="Pfam" id="PF04230">
    <property type="entry name" value="PS_pyruv_trans"/>
    <property type="match status" value="1"/>
</dbReference>
<evidence type="ECO:0000313" key="2">
    <source>
        <dbReference type="EMBL" id="PSX04676.1"/>
    </source>
</evidence>
<protein>
    <submittedName>
        <fullName evidence="2">Succinoglycan biosynthesis protein exov</fullName>
    </submittedName>
</protein>
<dbReference type="EMBL" id="PYOU01000026">
    <property type="protein sequence ID" value="PSX04676.1"/>
    <property type="molecule type" value="Genomic_DNA"/>
</dbReference>
<gene>
    <name evidence="2" type="ORF">C0W27_20620</name>
</gene>
<name>A0ABX5GZF3_PHOAN</name>
<evidence type="ECO:0000313" key="3">
    <source>
        <dbReference type="Proteomes" id="UP000240989"/>
    </source>
</evidence>
<evidence type="ECO:0000259" key="1">
    <source>
        <dbReference type="Pfam" id="PF04230"/>
    </source>
</evidence>
<keyword evidence="3" id="KW-1185">Reference proteome</keyword>
<reference evidence="2 3" key="1">
    <citation type="submission" date="2018-01" db="EMBL/GenBank/DDBJ databases">
        <title>Whole genome sequencing of Histamine producing bacteria.</title>
        <authorList>
            <person name="Butler K."/>
        </authorList>
    </citation>
    <scope>NUCLEOTIDE SEQUENCE [LARGE SCALE GENOMIC DNA]</scope>
    <source>
        <strain evidence="2 3">A6-1</strain>
    </source>
</reference>
<dbReference type="InterPro" id="IPR007345">
    <property type="entry name" value="Polysacch_pyruvyl_Trfase"/>
</dbReference>
<organism evidence="2 3">
    <name type="scientific">Photobacterium angustum</name>
    <dbReference type="NCBI Taxonomy" id="661"/>
    <lineage>
        <taxon>Bacteria</taxon>
        <taxon>Pseudomonadati</taxon>
        <taxon>Pseudomonadota</taxon>
        <taxon>Gammaproteobacteria</taxon>
        <taxon>Vibrionales</taxon>
        <taxon>Vibrionaceae</taxon>
        <taxon>Photobacterium</taxon>
    </lineage>
</organism>